<keyword evidence="2" id="KW-1185">Reference proteome</keyword>
<name>A0A5C8Z7N9_9GAMM</name>
<comment type="caution">
    <text evidence="1">The sequence shown here is derived from an EMBL/GenBank/DDBJ whole genome shotgun (WGS) entry which is preliminary data.</text>
</comment>
<dbReference type="RefSeq" id="WP_147713361.1">
    <property type="nucleotide sequence ID" value="NZ_VKAD01000001.1"/>
</dbReference>
<evidence type="ECO:0008006" key="3">
    <source>
        <dbReference type="Google" id="ProtNLM"/>
    </source>
</evidence>
<protein>
    <recommendedName>
        <fullName evidence="3">YunG</fullName>
    </recommendedName>
</protein>
<gene>
    <name evidence="1" type="ORF">FME95_05280</name>
</gene>
<reference evidence="1 2" key="1">
    <citation type="submission" date="2019-07" db="EMBL/GenBank/DDBJ databases">
        <title>Reinekea sp. strain SSH23 genome sequencing and assembly.</title>
        <authorList>
            <person name="Kim I."/>
        </authorList>
    </citation>
    <scope>NUCLEOTIDE SEQUENCE [LARGE SCALE GENOMIC DNA]</scope>
    <source>
        <strain evidence="1 2">SSH23</strain>
    </source>
</reference>
<accession>A0A5C8Z7N9</accession>
<sequence>MQLKDSKPSIDDVMRALRESWSLESTEEPENWQPSNPSRGQCGISSLIINDYFGGKLVLWKVFVGEEQIGFHYSNELPDGTQFDATGDQFWQSEELREPSVFDRPAKRPKNGAGRYLKLSSLVRSKLESY</sequence>
<organism evidence="1 2">
    <name type="scientific">Reinekea thalattae</name>
    <dbReference type="NCBI Taxonomy" id="2593301"/>
    <lineage>
        <taxon>Bacteria</taxon>
        <taxon>Pseudomonadati</taxon>
        <taxon>Pseudomonadota</taxon>
        <taxon>Gammaproteobacteria</taxon>
        <taxon>Oceanospirillales</taxon>
        <taxon>Saccharospirillaceae</taxon>
        <taxon>Reinekea</taxon>
    </lineage>
</organism>
<dbReference type="Proteomes" id="UP000321764">
    <property type="component" value="Unassembled WGS sequence"/>
</dbReference>
<evidence type="ECO:0000313" key="1">
    <source>
        <dbReference type="EMBL" id="TXR53962.1"/>
    </source>
</evidence>
<dbReference type="InterPro" id="IPR056238">
    <property type="entry name" value="YunG-like"/>
</dbReference>
<dbReference type="OrthoDB" id="9792518at2"/>
<dbReference type="EMBL" id="VKAD01000001">
    <property type="protein sequence ID" value="TXR53962.1"/>
    <property type="molecule type" value="Genomic_DNA"/>
</dbReference>
<dbReference type="AlphaFoldDB" id="A0A5C8Z7N9"/>
<evidence type="ECO:0000313" key="2">
    <source>
        <dbReference type="Proteomes" id="UP000321764"/>
    </source>
</evidence>
<proteinExistence type="predicted"/>
<dbReference type="Pfam" id="PF24585">
    <property type="entry name" value="YunG"/>
    <property type="match status" value="1"/>
</dbReference>